<dbReference type="InterPro" id="IPR002885">
    <property type="entry name" value="PPR_rpt"/>
</dbReference>
<dbReference type="STRING" id="1448320.A0A319D854"/>
<keyword evidence="3" id="KW-1185">Reference proteome</keyword>
<accession>A0A319D854</accession>
<protein>
    <recommendedName>
        <fullName evidence="4">Mitochondrial respiratory complex I chaperone</fullName>
    </recommendedName>
</protein>
<dbReference type="InterPro" id="IPR051222">
    <property type="entry name" value="PPR/CCM1_RNA-binding"/>
</dbReference>
<evidence type="ECO:0000256" key="1">
    <source>
        <dbReference type="ARBA" id="ARBA00022737"/>
    </source>
</evidence>
<name>A0A319D854_9EURO</name>
<dbReference type="Gene3D" id="1.25.40.10">
    <property type="entry name" value="Tetratricopeptide repeat domain"/>
    <property type="match status" value="2"/>
</dbReference>
<keyword evidence="1" id="KW-0677">Repeat</keyword>
<sequence length="792" mass="90125">MQSHLTRRVFRAILNNEPLSSSRCHYRFLHAVRGVRSRKPGLTPYHVQRRGLFAFNAAPAASPQPAALSSETGLKAMRDLMRSLADKSRGPANGVLANAFQDFFVSRAEAPGVLTNFHAQLLVTTWKYLRAHEKELESEEWNRVFSPENLENILFVLSEAKCLPESHETVRKVARLAYLELCSDHGFGQNRISRHALLTYIHIQAMNGNPEEARHVVEHFWDKLKKTNPSPWLTVVKGFAIDNDKSQIQRTMEMLQRHEIKFDQKAHEELITLLMEQDLSGAVKTLYECPLPGGREPSRSTKEAMLKYAILRADMAWAEQIVESFSQSPTPKSIRITLLWEAVQKKSAAAVLEKSQVLTAGDPAARDSLNIACVNGMMEYANSIKNLDLAAEFAALAPQWDLQPDVQTQLLLLEAYILEGDVKKALAFMEAVQDPEALVLENMPLMNKLIAMLCLSSQEDDVLKRVSSFLDPLFENNVRLEADTLAALTHALMYRHDLEGVSELLRPRLGSYDSEERVKIRKALIDFITDQGQESADAWAAYELLQLAFPETGVAKRTEIMTSFFKRNRSDQAFLVFGHMRQAEDFARRPKPDTYARCFQGFAHTQDAKNLDLVHNMLKLDVQVDLNTRLLNSLMLAYAVCDLPDKAMSVFHDILQSNEGPSSKSLVIFFKTCEKHYNGVEEAIKMFKKVKLLEIQMDRQLYMAYVEALAAQCEFDLATQALDNMQKEIGYQPTRNTLGLLYNAIPNQYWKDAVQKWSQTKYPELWAQLEQVERSEYEDGPKFHIKANDVHL</sequence>
<dbReference type="PANTHER" id="PTHR47942:SF63">
    <property type="entry name" value="PENTATRICOPEPTIDE REPEAT-CONTAINING PROTEIN"/>
    <property type="match status" value="1"/>
</dbReference>
<proteinExistence type="predicted"/>
<gene>
    <name evidence="2" type="ORF">BO71DRAFT_387154</name>
</gene>
<dbReference type="InterPro" id="IPR011990">
    <property type="entry name" value="TPR-like_helical_dom_sf"/>
</dbReference>
<organism evidence="2 3">
    <name type="scientific">Aspergillus ellipticus CBS 707.79</name>
    <dbReference type="NCBI Taxonomy" id="1448320"/>
    <lineage>
        <taxon>Eukaryota</taxon>
        <taxon>Fungi</taxon>
        <taxon>Dikarya</taxon>
        <taxon>Ascomycota</taxon>
        <taxon>Pezizomycotina</taxon>
        <taxon>Eurotiomycetes</taxon>
        <taxon>Eurotiomycetidae</taxon>
        <taxon>Eurotiales</taxon>
        <taxon>Aspergillaceae</taxon>
        <taxon>Aspergillus</taxon>
        <taxon>Aspergillus subgen. Circumdati</taxon>
    </lineage>
</organism>
<dbReference type="AlphaFoldDB" id="A0A319D854"/>
<dbReference type="PANTHER" id="PTHR47942">
    <property type="entry name" value="TETRATRICOPEPTIDE REPEAT (TPR)-LIKE SUPERFAMILY PROTEIN-RELATED"/>
    <property type="match status" value="1"/>
</dbReference>
<dbReference type="VEuPathDB" id="FungiDB:BO71DRAFT_387154"/>
<evidence type="ECO:0000313" key="3">
    <source>
        <dbReference type="Proteomes" id="UP000247810"/>
    </source>
</evidence>
<dbReference type="Proteomes" id="UP000247810">
    <property type="component" value="Unassembled WGS sequence"/>
</dbReference>
<reference evidence="2 3" key="1">
    <citation type="submission" date="2018-02" db="EMBL/GenBank/DDBJ databases">
        <title>The genomes of Aspergillus section Nigri reveals drivers in fungal speciation.</title>
        <authorList>
            <consortium name="DOE Joint Genome Institute"/>
            <person name="Vesth T.C."/>
            <person name="Nybo J."/>
            <person name="Theobald S."/>
            <person name="Brandl J."/>
            <person name="Frisvad J.C."/>
            <person name="Nielsen K.F."/>
            <person name="Lyhne E.K."/>
            <person name="Kogle M.E."/>
            <person name="Kuo A."/>
            <person name="Riley R."/>
            <person name="Clum A."/>
            <person name="Nolan M."/>
            <person name="Lipzen A."/>
            <person name="Salamov A."/>
            <person name="Henrissat B."/>
            <person name="Wiebenga A."/>
            <person name="De vries R.P."/>
            <person name="Grigoriev I.V."/>
            <person name="Mortensen U.H."/>
            <person name="Andersen M.R."/>
            <person name="Baker S.E."/>
        </authorList>
    </citation>
    <scope>NUCLEOTIDE SEQUENCE [LARGE SCALE GENOMIC DNA]</scope>
    <source>
        <strain evidence="2 3">CBS 707.79</strain>
    </source>
</reference>
<dbReference type="EMBL" id="KZ825974">
    <property type="protein sequence ID" value="PYH90667.1"/>
    <property type="molecule type" value="Genomic_DNA"/>
</dbReference>
<dbReference type="OrthoDB" id="185373at2759"/>
<evidence type="ECO:0000313" key="2">
    <source>
        <dbReference type="EMBL" id="PYH90667.1"/>
    </source>
</evidence>
<evidence type="ECO:0008006" key="4">
    <source>
        <dbReference type="Google" id="ProtNLM"/>
    </source>
</evidence>
<dbReference type="Pfam" id="PF01535">
    <property type="entry name" value="PPR"/>
    <property type="match status" value="1"/>
</dbReference>